<evidence type="ECO:0000313" key="1">
    <source>
        <dbReference type="EMBL" id="MBK0382495.1"/>
    </source>
</evidence>
<keyword evidence="2" id="KW-1185">Reference proteome</keyword>
<dbReference type="NCBIfam" id="TIGR02937">
    <property type="entry name" value="sigma70-ECF"/>
    <property type="match status" value="1"/>
</dbReference>
<dbReference type="Gene3D" id="1.10.10.10">
    <property type="entry name" value="Winged helix-like DNA-binding domain superfamily/Winged helix DNA-binding domain"/>
    <property type="match status" value="1"/>
</dbReference>
<evidence type="ECO:0000313" key="2">
    <source>
        <dbReference type="Proteomes" id="UP000660024"/>
    </source>
</evidence>
<dbReference type="InterPro" id="IPR036388">
    <property type="entry name" value="WH-like_DNA-bd_sf"/>
</dbReference>
<name>A0ABS1BI06_9SPHI</name>
<protein>
    <submittedName>
        <fullName evidence="1">Sigma-70 family RNA polymerase sigma factor</fullName>
    </submittedName>
</protein>
<reference evidence="1 2" key="1">
    <citation type="submission" date="2020-12" db="EMBL/GenBank/DDBJ databases">
        <title>Bacterial novel species Pedobacter sp. SD-b isolated from soil.</title>
        <authorList>
            <person name="Jung H.-Y."/>
        </authorList>
    </citation>
    <scope>NUCLEOTIDE SEQUENCE [LARGE SCALE GENOMIC DNA]</scope>
    <source>
        <strain evidence="1 2">SD-b</strain>
    </source>
</reference>
<gene>
    <name evidence="1" type="ORF">I5M32_05925</name>
</gene>
<sequence>MQKIHKDQYFLEGLISNNHKVVQEIYAKFSDKIKRHILNNNGSVDDAGDVFQECLIDLYNQAKYKDLKLSCPFEPFFLLMCKRKWLNALKKKAIIPVTNNEEDLLNISEDVFLQAEELEAQQEQSELYLKMFQKLSERCQEIISLSLTDQHQEKIAEDLGVTYGYLRKKKSECMASLILMIRKEQG</sequence>
<dbReference type="InterPro" id="IPR014284">
    <property type="entry name" value="RNA_pol_sigma-70_dom"/>
</dbReference>
<dbReference type="SUPFAM" id="SSF88659">
    <property type="entry name" value="Sigma3 and sigma4 domains of RNA polymerase sigma factors"/>
    <property type="match status" value="1"/>
</dbReference>
<dbReference type="Gene3D" id="1.10.1740.10">
    <property type="match status" value="1"/>
</dbReference>
<dbReference type="SUPFAM" id="SSF88946">
    <property type="entry name" value="Sigma2 domain of RNA polymerase sigma factors"/>
    <property type="match status" value="1"/>
</dbReference>
<proteinExistence type="predicted"/>
<dbReference type="InterPro" id="IPR013325">
    <property type="entry name" value="RNA_pol_sigma_r2"/>
</dbReference>
<comment type="caution">
    <text evidence="1">The sequence shown here is derived from an EMBL/GenBank/DDBJ whole genome shotgun (WGS) entry which is preliminary data.</text>
</comment>
<dbReference type="Proteomes" id="UP000660024">
    <property type="component" value="Unassembled WGS sequence"/>
</dbReference>
<dbReference type="InterPro" id="IPR013324">
    <property type="entry name" value="RNA_pol_sigma_r3/r4-like"/>
</dbReference>
<accession>A0ABS1BI06</accession>
<dbReference type="RefSeq" id="WP_200585278.1">
    <property type="nucleotide sequence ID" value="NZ_JAEHFY010000007.1"/>
</dbReference>
<organism evidence="1 2">
    <name type="scientific">Pedobacter segetis</name>
    <dbReference type="NCBI Taxonomy" id="2793069"/>
    <lineage>
        <taxon>Bacteria</taxon>
        <taxon>Pseudomonadati</taxon>
        <taxon>Bacteroidota</taxon>
        <taxon>Sphingobacteriia</taxon>
        <taxon>Sphingobacteriales</taxon>
        <taxon>Sphingobacteriaceae</taxon>
        <taxon>Pedobacter</taxon>
    </lineage>
</organism>
<dbReference type="EMBL" id="JAEHFY010000007">
    <property type="protein sequence ID" value="MBK0382495.1"/>
    <property type="molecule type" value="Genomic_DNA"/>
</dbReference>